<sequence>MKGHGYSCLIALACSFFSASVLASSEHGLKLYGVTIGGNIHDSNVEYKDFSNEFPRPDGTKMYKFMPVYTDNEISKFRFNKAYITPISSLVALLEFQSIVDKENDCNLAKDYVLNSKLSGMLSSFKTIKELKDSGFKVKVDTPDVLYDTSNKILAQVACSKVENKTKHTQKELLTVSVFSPSLIKQAMSEKGQLVAMGKTI</sequence>
<dbReference type="EMBL" id="PYNF01000002">
    <property type="protein sequence ID" value="PSV01012.1"/>
    <property type="molecule type" value="Genomic_DNA"/>
</dbReference>
<protein>
    <submittedName>
        <fullName evidence="2">Uncharacterized protein</fullName>
    </submittedName>
</protein>
<dbReference type="RefSeq" id="WP_107288740.1">
    <property type="nucleotide sequence ID" value="NZ_PYNF01000002.1"/>
</dbReference>
<proteinExistence type="predicted"/>
<keyword evidence="1" id="KW-0732">Signal</keyword>
<evidence type="ECO:0000313" key="2">
    <source>
        <dbReference type="EMBL" id="PSV01012.1"/>
    </source>
</evidence>
<reference evidence="2 3" key="1">
    <citation type="submission" date="2018-01" db="EMBL/GenBank/DDBJ databases">
        <title>Whole genome sequencing of Histamine producing bacteria.</title>
        <authorList>
            <person name="Butler K."/>
        </authorList>
    </citation>
    <scope>NUCLEOTIDE SEQUENCE [LARGE SCALE GENOMIC DNA]</scope>
    <source>
        <strain evidence="2 3">FS-7.2</strain>
    </source>
</reference>
<gene>
    <name evidence="2" type="ORF">C9J27_03010</name>
</gene>
<accession>A0A2T3KML0</accession>
<feature type="chain" id="PRO_5015449199" evidence="1">
    <location>
        <begin position="24"/>
        <end position="201"/>
    </location>
</feature>
<organism evidence="2 3">
    <name type="scientific">Photobacterium kishitanii</name>
    <dbReference type="NCBI Taxonomy" id="318456"/>
    <lineage>
        <taxon>Bacteria</taxon>
        <taxon>Pseudomonadati</taxon>
        <taxon>Pseudomonadota</taxon>
        <taxon>Gammaproteobacteria</taxon>
        <taxon>Vibrionales</taxon>
        <taxon>Vibrionaceae</taxon>
        <taxon>Photobacterium</taxon>
    </lineage>
</organism>
<dbReference type="AlphaFoldDB" id="A0A2T3KML0"/>
<evidence type="ECO:0000313" key="3">
    <source>
        <dbReference type="Proteomes" id="UP000241426"/>
    </source>
</evidence>
<evidence type="ECO:0000256" key="1">
    <source>
        <dbReference type="SAM" id="SignalP"/>
    </source>
</evidence>
<name>A0A2T3KML0_9GAMM</name>
<dbReference type="Proteomes" id="UP000241426">
    <property type="component" value="Unassembled WGS sequence"/>
</dbReference>
<feature type="signal peptide" evidence="1">
    <location>
        <begin position="1"/>
        <end position="23"/>
    </location>
</feature>
<comment type="caution">
    <text evidence="2">The sequence shown here is derived from an EMBL/GenBank/DDBJ whole genome shotgun (WGS) entry which is preliminary data.</text>
</comment>